<evidence type="ECO:0000259" key="1">
    <source>
        <dbReference type="Pfam" id="PF18588"/>
    </source>
</evidence>
<organism evidence="2 3">
    <name type="scientific">Pseudonocardia alni</name>
    <name type="common">Amycolata alni</name>
    <dbReference type="NCBI Taxonomy" id="33907"/>
    <lineage>
        <taxon>Bacteria</taxon>
        <taxon>Bacillati</taxon>
        <taxon>Actinomycetota</taxon>
        <taxon>Actinomycetes</taxon>
        <taxon>Pseudonocardiales</taxon>
        <taxon>Pseudonocardiaceae</taxon>
        <taxon>Pseudonocardia</taxon>
    </lineage>
</organism>
<evidence type="ECO:0000313" key="3">
    <source>
        <dbReference type="Proteomes" id="UP000232453"/>
    </source>
</evidence>
<reference evidence="2 3" key="1">
    <citation type="submission" date="2017-11" db="EMBL/GenBank/DDBJ databases">
        <title>Sequencing the genomes of 1000 actinobacteria strains.</title>
        <authorList>
            <person name="Klenk H.-P."/>
        </authorList>
    </citation>
    <scope>NUCLEOTIDE SEQUENCE [LARGE SCALE GENOMIC DNA]</scope>
    <source>
        <strain evidence="2 3">DSM 44104</strain>
    </source>
</reference>
<dbReference type="EMBL" id="PHUJ01000003">
    <property type="protein sequence ID" value="PKB29564.1"/>
    <property type="molecule type" value="Genomic_DNA"/>
</dbReference>
<dbReference type="InterPro" id="IPR041307">
    <property type="entry name" value="WcbI"/>
</dbReference>
<dbReference type="Pfam" id="PF18588">
    <property type="entry name" value="WcbI"/>
    <property type="match status" value="1"/>
</dbReference>
<name>A0AA44ULD1_PSEA5</name>
<feature type="domain" description="Polysaccharide biosynthesis enzyme WcbI" evidence="1">
    <location>
        <begin position="39"/>
        <end position="237"/>
    </location>
</feature>
<gene>
    <name evidence="2" type="ORF">ATL51_1196</name>
</gene>
<dbReference type="Proteomes" id="UP000232453">
    <property type="component" value="Unassembled WGS sequence"/>
</dbReference>
<accession>A0AA44ULD1</accession>
<sequence length="315" mass="33449">MPVRARINRTGHDDRVTDPRRRHYGVLYGLEAPPPGPLALVWGNCQAESVRVLLAGVDGLPVTPVRIPPVHELTADDLPHLRRLLSRTRLLASQPVRDDYRDLPLGTAQVAAGLAPGAVVVRWPVIRHPALHPWSAIVRHASDPAAAPPGVPYHDLRALAAAAGREPGPPPTPEALREVGRRGIAELARREARDTDAGVSDAIAGFGAAAAHTLNHPGNGVLMLLAGRILDAAGMPGVVCDPGRTLLGGIRSPLRADVVDALGLDTPPRPHWCVSDRAIGEDEVAAAQRDWYATHPGWVDAGLARHADTLELLGL</sequence>
<protein>
    <recommendedName>
        <fullName evidence="1">Polysaccharide biosynthesis enzyme WcbI domain-containing protein</fullName>
    </recommendedName>
</protein>
<proteinExistence type="predicted"/>
<evidence type="ECO:0000313" key="2">
    <source>
        <dbReference type="EMBL" id="PKB29564.1"/>
    </source>
</evidence>
<comment type="caution">
    <text evidence="2">The sequence shown here is derived from an EMBL/GenBank/DDBJ whole genome shotgun (WGS) entry which is preliminary data.</text>
</comment>
<dbReference type="AlphaFoldDB" id="A0AA44ULD1"/>
<dbReference type="Gene3D" id="3.40.50.12080">
    <property type="match status" value="1"/>
</dbReference>